<evidence type="ECO:0000256" key="1">
    <source>
        <dbReference type="ARBA" id="ARBA00006739"/>
    </source>
</evidence>
<name>A0A923MPZ4_9BURK</name>
<comment type="similarity">
    <text evidence="1">Belongs to the glycosyltransferase 2 family.</text>
</comment>
<sequence length="301" mass="33136">MSEVHTRDVCAVVVNWNGWRDTVGCVASLLALEEPPGLVVVCENGSTDGSATQLRDALVGSEGVHLLVLPQNLGYAGGLNAGVAWARRHTQARWFWLLNNDLCALPGALRALLDAHRQVPDAGLVGSVLLEWDTPSPVQAVGGRYLKWLGVGVHAKEAPDARDDVSLAMDYPVGASLLVSAAYLDRVGPMEDGYFLYYEEIDWVERGRRHGLRPVIALRSRLRHKEGASTGSQGGVRNKSLLSEHHGVVNRLRVTRKFWPQYLPIVWASLFAVAGDRVLHGEFSRAALVLRLMFSPRLWLR</sequence>
<evidence type="ECO:0000313" key="6">
    <source>
        <dbReference type="Proteomes" id="UP000608513"/>
    </source>
</evidence>
<dbReference type="Gene3D" id="3.90.550.10">
    <property type="entry name" value="Spore Coat Polysaccharide Biosynthesis Protein SpsA, Chain A"/>
    <property type="match status" value="1"/>
</dbReference>
<comment type="caution">
    <text evidence="5">The sequence shown here is derived from an EMBL/GenBank/DDBJ whole genome shotgun (WGS) entry which is preliminary data.</text>
</comment>
<evidence type="ECO:0000259" key="4">
    <source>
        <dbReference type="Pfam" id="PF00535"/>
    </source>
</evidence>
<organism evidence="5 6">
    <name type="scientific">Ramlibacter cellulosilyticus</name>
    <dbReference type="NCBI Taxonomy" id="2764187"/>
    <lineage>
        <taxon>Bacteria</taxon>
        <taxon>Pseudomonadati</taxon>
        <taxon>Pseudomonadota</taxon>
        <taxon>Betaproteobacteria</taxon>
        <taxon>Burkholderiales</taxon>
        <taxon>Comamonadaceae</taxon>
        <taxon>Ramlibacter</taxon>
    </lineage>
</organism>
<keyword evidence="2" id="KW-0328">Glycosyltransferase</keyword>
<evidence type="ECO:0000313" key="5">
    <source>
        <dbReference type="EMBL" id="MBC5782796.1"/>
    </source>
</evidence>
<dbReference type="GO" id="GO:0016757">
    <property type="term" value="F:glycosyltransferase activity"/>
    <property type="evidence" value="ECO:0007669"/>
    <property type="project" value="UniProtKB-KW"/>
</dbReference>
<gene>
    <name evidence="5" type="ORF">H8N03_07545</name>
</gene>
<proteinExistence type="inferred from homology"/>
<dbReference type="InterPro" id="IPR029044">
    <property type="entry name" value="Nucleotide-diphossugar_trans"/>
</dbReference>
<dbReference type="PANTHER" id="PTHR43179">
    <property type="entry name" value="RHAMNOSYLTRANSFERASE WBBL"/>
    <property type="match status" value="1"/>
</dbReference>
<evidence type="ECO:0000256" key="3">
    <source>
        <dbReference type="ARBA" id="ARBA00022679"/>
    </source>
</evidence>
<dbReference type="InterPro" id="IPR001173">
    <property type="entry name" value="Glyco_trans_2-like"/>
</dbReference>
<dbReference type="AlphaFoldDB" id="A0A923MPZ4"/>
<keyword evidence="3" id="KW-0808">Transferase</keyword>
<evidence type="ECO:0000256" key="2">
    <source>
        <dbReference type="ARBA" id="ARBA00022676"/>
    </source>
</evidence>
<feature type="domain" description="Glycosyltransferase 2-like" evidence="4">
    <location>
        <begin position="11"/>
        <end position="128"/>
    </location>
</feature>
<dbReference type="EMBL" id="JACORT010000002">
    <property type="protein sequence ID" value="MBC5782796.1"/>
    <property type="molecule type" value="Genomic_DNA"/>
</dbReference>
<accession>A0A923MPZ4</accession>
<protein>
    <submittedName>
        <fullName evidence="5">Glycosyltransferase family 2 protein</fullName>
    </submittedName>
</protein>
<dbReference type="SUPFAM" id="SSF53448">
    <property type="entry name" value="Nucleotide-diphospho-sugar transferases"/>
    <property type="match status" value="1"/>
</dbReference>
<keyword evidence="6" id="KW-1185">Reference proteome</keyword>
<dbReference type="Proteomes" id="UP000608513">
    <property type="component" value="Unassembled WGS sequence"/>
</dbReference>
<dbReference type="PANTHER" id="PTHR43179:SF12">
    <property type="entry name" value="GALACTOFURANOSYLTRANSFERASE GLFT2"/>
    <property type="match status" value="1"/>
</dbReference>
<dbReference type="RefSeq" id="WP_187075543.1">
    <property type="nucleotide sequence ID" value="NZ_JACORT010000002.1"/>
</dbReference>
<reference evidence="5" key="1">
    <citation type="submission" date="2020-08" db="EMBL/GenBank/DDBJ databases">
        <title>Ramlibacter sp. USB13 16S ribosomal RNA gene genome sequencing and assembly.</title>
        <authorList>
            <person name="Kang M."/>
        </authorList>
    </citation>
    <scope>NUCLEOTIDE SEQUENCE</scope>
    <source>
        <strain evidence="5">USB13</strain>
    </source>
</reference>
<dbReference type="Pfam" id="PF00535">
    <property type="entry name" value="Glycos_transf_2"/>
    <property type="match status" value="1"/>
</dbReference>